<organism evidence="1">
    <name type="scientific">Anguilla anguilla</name>
    <name type="common">European freshwater eel</name>
    <name type="synonym">Muraena anguilla</name>
    <dbReference type="NCBI Taxonomy" id="7936"/>
    <lineage>
        <taxon>Eukaryota</taxon>
        <taxon>Metazoa</taxon>
        <taxon>Chordata</taxon>
        <taxon>Craniata</taxon>
        <taxon>Vertebrata</taxon>
        <taxon>Euteleostomi</taxon>
        <taxon>Actinopterygii</taxon>
        <taxon>Neopterygii</taxon>
        <taxon>Teleostei</taxon>
        <taxon>Anguilliformes</taxon>
        <taxon>Anguillidae</taxon>
        <taxon>Anguilla</taxon>
    </lineage>
</organism>
<reference evidence="1" key="1">
    <citation type="submission" date="2014-11" db="EMBL/GenBank/DDBJ databases">
        <authorList>
            <person name="Amaro Gonzalez C."/>
        </authorList>
    </citation>
    <scope>NUCLEOTIDE SEQUENCE</scope>
</reference>
<protein>
    <submittedName>
        <fullName evidence="1">Uncharacterized protein</fullName>
    </submittedName>
</protein>
<proteinExistence type="predicted"/>
<reference evidence="1" key="2">
    <citation type="journal article" date="2015" name="Fish Shellfish Immunol.">
        <title>Early steps in the European eel (Anguilla anguilla)-Vibrio vulnificus interaction in the gills: Role of the RtxA13 toxin.</title>
        <authorList>
            <person name="Callol A."/>
            <person name="Pajuelo D."/>
            <person name="Ebbesson L."/>
            <person name="Teles M."/>
            <person name="MacKenzie S."/>
            <person name="Amaro C."/>
        </authorList>
    </citation>
    <scope>NUCLEOTIDE SEQUENCE</scope>
</reference>
<dbReference type="AlphaFoldDB" id="A0A0E9SFV9"/>
<evidence type="ECO:0000313" key="1">
    <source>
        <dbReference type="EMBL" id="JAH40147.1"/>
    </source>
</evidence>
<name>A0A0E9SFV9_ANGAN</name>
<sequence>MKITGKEFSCPCARCHDPSVASIPPGPSD</sequence>
<accession>A0A0E9SFV9</accession>
<dbReference type="EMBL" id="GBXM01068430">
    <property type="protein sequence ID" value="JAH40147.1"/>
    <property type="molecule type" value="Transcribed_RNA"/>
</dbReference>